<feature type="compositionally biased region" description="Basic and acidic residues" evidence="6">
    <location>
        <begin position="163"/>
        <end position="188"/>
    </location>
</feature>
<sequence length="328" mass="35561">MESGNGGLAEEDERECLIDKENGEEVFVEMPKSSSKSKESGGESSFASAKGVDSSKTLKTSHVSKNGTTSRRTSLTASTKSFDQSKVGKSCSANGTDSLKGTGGSSKPITNVRHRKEEEDSNSTASSSATPQGQRRISGSGFSFRLDQRAEKRKEFLTKLEEKIQAKEEEKSNLQAKSKENQEAEIKQLRKSLTFKATPLPSFYKEPPPIVELKKRPTTRPISPKLGRNKSSASPATSGSECLSPKTVNKPGKSPRALQANSNKNGATSSKGKIMNPRDVDHRHQSLEAKERTKSYDEELPCPDQTEVDVGKDNVEHVPASNTVSVEG</sequence>
<comment type="subcellular location">
    <subcellularLocation>
        <location evidence="1">Cytoplasm</location>
        <location evidence="1">Cytoskeleton</location>
    </subcellularLocation>
</comment>
<dbReference type="AlphaFoldDB" id="A0A9P0YKD1"/>
<feature type="region of interest" description="Disordered" evidence="6">
    <location>
        <begin position="163"/>
        <end position="328"/>
    </location>
</feature>
<keyword evidence="9" id="KW-1185">Reference proteome</keyword>
<feature type="compositionally biased region" description="Polar residues" evidence="6">
    <location>
        <begin position="91"/>
        <end position="109"/>
    </location>
</feature>
<feature type="compositionally biased region" description="Low complexity" evidence="6">
    <location>
        <begin position="42"/>
        <end position="51"/>
    </location>
</feature>
<dbReference type="GO" id="GO:0000226">
    <property type="term" value="P:microtubule cytoskeleton organization"/>
    <property type="evidence" value="ECO:0007669"/>
    <property type="project" value="InterPro"/>
</dbReference>
<dbReference type="OrthoDB" id="1939285at2759"/>
<accession>A0A9P0YKD1</accession>
<comment type="similarity">
    <text evidence="2">Belongs to the TPX2 family.</text>
</comment>
<dbReference type="InterPro" id="IPR044806">
    <property type="entry name" value="WVD2/WDL1-4"/>
</dbReference>
<evidence type="ECO:0000256" key="2">
    <source>
        <dbReference type="ARBA" id="ARBA00005885"/>
    </source>
</evidence>
<keyword evidence="3" id="KW-0963">Cytoplasm</keyword>
<evidence type="ECO:0000313" key="8">
    <source>
        <dbReference type="EMBL" id="CAH9063499.1"/>
    </source>
</evidence>
<feature type="domain" description="TPX2 C-terminal" evidence="7">
    <location>
        <begin position="142"/>
        <end position="209"/>
    </location>
</feature>
<evidence type="ECO:0000313" key="9">
    <source>
        <dbReference type="Proteomes" id="UP001152484"/>
    </source>
</evidence>
<feature type="compositionally biased region" description="Polar residues" evidence="6">
    <location>
        <begin position="122"/>
        <end position="141"/>
    </location>
</feature>
<dbReference type="InterPro" id="IPR027329">
    <property type="entry name" value="TPX2_C"/>
</dbReference>
<evidence type="ECO:0000256" key="3">
    <source>
        <dbReference type="ARBA" id="ARBA00022490"/>
    </source>
</evidence>
<evidence type="ECO:0000256" key="6">
    <source>
        <dbReference type="SAM" id="MobiDB-lite"/>
    </source>
</evidence>
<dbReference type="PANTHER" id="PTHR46372">
    <property type="entry name" value="PROTEIN WVD2-LIKE 3"/>
    <property type="match status" value="1"/>
</dbReference>
<feature type="compositionally biased region" description="Polar residues" evidence="6">
    <location>
        <begin position="229"/>
        <end position="241"/>
    </location>
</feature>
<feature type="region of interest" description="Disordered" evidence="6">
    <location>
        <begin position="1"/>
        <end position="148"/>
    </location>
</feature>
<name>A0A9P0YKD1_CUSEU</name>
<comment type="caution">
    <text evidence="8">The sequence shown here is derived from an EMBL/GenBank/DDBJ whole genome shotgun (WGS) entry which is preliminary data.</text>
</comment>
<protein>
    <recommendedName>
        <fullName evidence="7">TPX2 C-terminal domain-containing protein</fullName>
    </recommendedName>
</protein>
<dbReference type="Pfam" id="PF06886">
    <property type="entry name" value="TPX2"/>
    <property type="match status" value="1"/>
</dbReference>
<dbReference type="EMBL" id="CAMAPE010000004">
    <property type="protein sequence ID" value="CAH9063499.1"/>
    <property type="molecule type" value="Genomic_DNA"/>
</dbReference>
<dbReference type="GO" id="GO:0008017">
    <property type="term" value="F:microtubule binding"/>
    <property type="evidence" value="ECO:0007669"/>
    <property type="project" value="InterPro"/>
</dbReference>
<feature type="compositionally biased region" description="Polar residues" evidence="6">
    <location>
        <begin position="259"/>
        <end position="271"/>
    </location>
</feature>
<keyword evidence="4" id="KW-0493">Microtubule</keyword>
<reference evidence="8" key="1">
    <citation type="submission" date="2022-07" db="EMBL/GenBank/DDBJ databases">
        <authorList>
            <person name="Macas J."/>
            <person name="Novak P."/>
            <person name="Neumann P."/>
        </authorList>
    </citation>
    <scope>NUCLEOTIDE SEQUENCE</scope>
</reference>
<evidence type="ECO:0000256" key="4">
    <source>
        <dbReference type="ARBA" id="ARBA00022701"/>
    </source>
</evidence>
<dbReference type="PANTHER" id="PTHR46372:SF26">
    <property type="entry name" value="(WILD MALAYSIAN BANANA) HYPOTHETICAL PROTEIN"/>
    <property type="match status" value="1"/>
</dbReference>
<evidence type="ECO:0000256" key="5">
    <source>
        <dbReference type="ARBA" id="ARBA00023212"/>
    </source>
</evidence>
<dbReference type="GO" id="GO:0005874">
    <property type="term" value="C:microtubule"/>
    <property type="evidence" value="ECO:0007669"/>
    <property type="project" value="UniProtKB-KW"/>
</dbReference>
<feature type="compositionally biased region" description="Low complexity" evidence="6">
    <location>
        <begin position="68"/>
        <end position="81"/>
    </location>
</feature>
<dbReference type="Proteomes" id="UP001152484">
    <property type="component" value="Unassembled WGS sequence"/>
</dbReference>
<proteinExistence type="inferred from homology"/>
<feature type="compositionally biased region" description="Polar residues" evidence="6">
    <location>
        <begin position="54"/>
        <end position="67"/>
    </location>
</feature>
<gene>
    <name evidence="8" type="ORF">CEURO_LOCUS2061</name>
</gene>
<organism evidence="8 9">
    <name type="scientific">Cuscuta europaea</name>
    <name type="common">European dodder</name>
    <dbReference type="NCBI Taxonomy" id="41803"/>
    <lineage>
        <taxon>Eukaryota</taxon>
        <taxon>Viridiplantae</taxon>
        <taxon>Streptophyta</taxon>
        <taxon>Embryophyta</taxon>
        <taxon>Tracheophyta</taxon>
        <taxon>Spermatophyta</taxon>
        <taxon>Magnoliopsida</taxon>
        <taxon>eudicotyledons</taxon>
        <taxon>Gunneridae</taxon>
        <taxon>Pentapetalae</taxon>
        <taxon>asterids</taxon>
        <taxon>lamiids</taxon>
        <taxon>Solanales</taxon>
        <taxon>Convolvulaceae</taxon>
        <taxon>Cuscuteae</taxon>
        <taxon>Cuscuta</taxon>
        <taxon>Cuscuta subgen. Cuscuta</taxon>
    </lineage>
</organism>
<evidence type="ECO:0000259" key="7">
    <source>
        <dbReference type="Pfam" id="PF06886"/>
    </source>
</evidence>
<keyword evidence="5" id="KW-0206">Cytoskeleton</keyword>
<evidence type="ECO:0000256" key="1">
    <source>
        <dbReference type="ARBA" id="ARBA00004245"/>
    </source>
</evidence>
<feature type="compositionally biased region" description="Basic and acidic residues" evidence="6">
    <location>
        <begin position="276"/>
        <end position="297"/>
    </location>
</feature>